<comment type="caution">
    <text evidence="2">The sequence shown here is derived from an EMBL/GenBank/DDBJ whole genome shotgun (WGS) entry which is preliminary data.</text>
</comment>
<sequence>MSRESGVSGASTDQHVDGPDETGTFTTDEEPAADTPASGSSNAGINRLHANRPPSDPGDDDERR</sequence>
<organism evidence="2 3">
    <name type="scientific">Actinoplanes cyaneus</name>
    <dbReference type="NCBI Taxonomy" id="52696"/>
    <lineage>
        <taxon>Bacteria</taxon>
        <taxon>Bacillati</taxon>
        <taxon>Actinomycetota</taxon>
        <taxon>Actinomycetes</taxon>
        <taxon>Micromonosporales</taxon>
        <taxon>Micromonosporaceae</taxon>
        <taxon>Actinoplanes</taxon>
    </lineage>
</organism>
<name>A0A919IJ64_9ACTN</name>
<proteinExistence type="predicted"/>
<dbReference type="RefSeq" id="WP_203744304.1">
    <property type="nucleotide sequence ID" value="NZ_BAAAUC010000089.1"/>
</dbReference>
<feature type="region of interest" description="Disordered" evidence="1">
    <location>
        <begin position="1"/>
        <end position="64"/>
    </location>
</feature>
<evidence type="ECO:0000256" key="1">
    <source>
        <dbReference type="SAM" id="MobiDB-lite"/>
    </source>
</evidence>
<dbReference type="AlphaFoldDB" id="A0A919IJ64"/>
<accession>A0A919IJ64</accession>
<evidence type="ECO:0000313" key="3">
    <source>
        <dbReference type="Proteomes" id="UP000619479"/>
    </source>
</evidence>
<gene>
    <name evidence="2" type="ORF">Acy02nite_49010</name>
</gene>
<evidence type="ECO:0000313" key="2">
    <source>
        <dbReference type="EMBL" id="GID67020.1"/>
    </source>
</evidence>
<protein>
    <submittedName>
        <fullName evidence="2">Uncharacterized protein</fullName>
    </submittedName>
</protein>
<keyword evidence="3" id="KW-1185">Reference proteome</keyword>
<dbReference type="EMBL" id="BOMH01000037">
    <property type="protein sequence ID" value="GID67020.1"/>
    <property type="molecule type" value="Genomic_DNA"/>
</dbReference>
<reference evidence="2" key="1">
    <citation type="submission" date="2021-01" db="EMBL/GenBank/DDBJ databases">
        <title>Whole genome shotgun sequence of Actinoplanes cyaneus NBRC 14990.</title>
        <authorList>
            <person name="Komaki H."/>
            <person name="Tamura T."/>
        </authorList>
    </citation>
    <scope>NUCLEOTIDE SEQUENCE</scope>
    <source>
        <strain evidence="2">NBRC 14990</strain>
    </source>
</reference>
<dbReference type="Proteomes" id="UP000619479">
    <property type="component" value="Unassembled WGS sequence"/>
</dbReference>